<feature type="compositionally biased region" description="Basic and acidic residues" evidence="5">
    <location>
        <begin position="176"/>
        <end position="195"/>
    </location>
</feature>
<feature type="region of interest" description="Disordered" evidence="5">
    <location>
        <begin position="1"/>
        <end position="70"/>
    </location>
</feature>
<feature type="region of interest" description="Disordered" evidence="5">
    <location>
        <begin position="173"/>
        <end position="206"/>
    </location>
</feature>
<evidence type="ECO:0000256" key="2">
    <source>
        <dbReference type="ARBA" id="ARBA00005767"/>
    </source>
</evidence>
<evidence type="ECO:0000256" key="5">
    <source>
        <dbReference type="SAM" id="MobiDB-lite"/>
    </source>
</evidence>
<evidence type="ECO:0000313" key="7">
    <source>
        <dbReference type="Proteomes" id="UP001519460"/>
    </source>
</evidence>
<dbReference type="Pfam" id="PF14712">
    <property type="entry name" value="Snapin_Pallidin"/>
    <property type="match status" value="1"/>
</dbReference>
<evidence type="ECO:0000313" key="6">
    <source>
        <dbReference type="EMBL" id="KAK7481467.1"/>
    </source>
</evidence>
<evidence type="ECO:0000256" key="1">
    <source>
        <dbReference type="ARBA" id="ARBA00004496"/>
    </source>
</evidence>
<comment type="similarity">
    <text evidence="2">Belongs to the BLOC1S6 family.</text>
</comment>
<accession>A0ABD0K2Y9</accession>
<keyword evidence="4" id="KW-0963">Cytoplasm</keyword>
<name>A0ABD0K2Y9_9CAEN</name>
<dbReference type="EMBL" id="JACVVK020000262">
    <property type="protein sequence ID" value="KAK7481467.1"/>
    <property type="molecule type" value="Genomic_DNA"/>
</dbReference>
<evidence type="ECO:0000256" key="3">
    <source>
        <dbReference type="ARBA" id="ARBA00019579"/>
    </source>
</evidence>
<dbReference type="InterPro" id="IPR028119">
    <property type="entry name" value="Snapin/Pallidin/Snn1"/>
</dbReference>
<protein>
    <recommendedName>
        <fullName evidence="3">Biogenesis of lysosome-related organelles complex 1 subunit 6</fullName>
    </recommendedName>
</protein>
<dbReference type="Proteomes" id="UP001519460">
    <property type="component" value="Unassembled WGS sequence"/>
</dbReference>
<proteinExistence type="inferred from homology"/>
<dbReference type="AlphaFoldDB" id="A0ABD0K2Y9"/>
<keyword evidence="7" id="KW-1185">Reference proteome</keyword>
<evidence type="ECO:0000256" key="4">
    <source>
        <dbReference type="ARBA" id="ARBA00022490"/>
    </source>
</evidence>
<dbReference type="PANTHER" id="PTHR31328">
    <property type="entry name" value="BIOGENESIS OF LYSOSOME-RELATED ORGANELLES COMPLEX 1 SUBUNIT 6"/>
    <property type="match status" value="1"/>
</dbReference>
<sequence length="206" mass="23325">MSTSAPDQQTEERDGIHADTPNENTPQELPEGQTRAAGDNIQEMEASDEGKSEDTGSVYDLEPSDDSAFRMGTEESIDPAVMKQLSNAFVDQFLPSLEQSKSSINEVLSNQTVLIETVEQENSKFRDCTAFKELTDTMAKAKEYHNKLLVLKRDMVSLHDRAGKLKKRALKLQQQKQREELQRAHQQEKELEKEQMLTARVARPDT</sequence>
<dbReference type="PANTHER" id="PTHR31328:SF2">
    <property type="entry name" value="BIOGENESIS OF LYSOSOME-RELATED ORGANELLES COMPLEX 1 SUBUNIT 6"/>
    <property type="match status" value="1"/>
</dbReference>
<reference evidence="6 7" key="1">
    <citation type="journal article" date="2023" name="Sci. Data">
        <title>Genome assembly of the Korean intertidal mud-creeper Batillaria attramentaria.</title>
        <authorList>
            <person name="Patra A.K."/>
            <person name="Ho P.T."/>
            <person name="Jun S."/>
            <person name="Lee S.J."/>
            <person name="Kim Y."/>
            <person name="Won Y.J."/>
        </authorList>
    </citation>
    <scope>NUCLEOTIDE SEQUENCE [LARGE SCALE GENOMIC DNA]</scope>
    <source>
        <strain evidence="6">Wonlab-2016</strain>
    </source>
</reference>
<comment type="caution">
    <text evidence="6">The sequence shown here is derived from an EMBL/GenBank/DDBJ whole genome shotgun (WGS) entry which is preliminary data.</text>
</comment>
<dbReference type="GO" id="GO:0005737">
    <property type="term" value="C:cytoplasm"/>
    <property type="evidence" value="ECO:0007669"/>
    <property type="project" value="UniProtKB-SubCell"/>
</dbReference>
<comment type="subcellular location">
    <subcellularLocation>
        <location evidence="1">Cytoplasm</location>
    </subcellularLocation>
</comment>
<dbReference type="PIRSF" id="PIRSF037609">
    <property type="entry name" value="BLOC-1_complex_pallidin"/>
    <property type="match status" value="1"/>
</dbReference>
<dbReference type="InterPro" id="IPR017242">
    <property type="entry name" value="BLOC-1_pallidin"/>
</dbReference>
<gene>
    <name evidence="6" type="ORF">BaRGS_00027318</name>
</gene>
<organism evidence="6 7">
    <name type="scientific">Batillaria attramentaria</name>
    <dbReference type="NCBI Taxonomy" id="370345"/>
    <lineage>
        <taxon>Eukaryota</taxon>
        <taxon>Metazoa</taxon>
        <taxon>Spiralia</taxon>
        <taxon>Lophotrochozoa</taxon>
        <taxon>Mollusca</taxon>
        <taxon>Gastropoda</taxon>
        <taxon>Caenogastropoda</taxon>
        <taxon>Sorbeoconcha</taxon>
        <taxon>Cerithioidea</taxon>
        <taxon>Batillariidae</taxon>
        <taxon>Batillaria</taxon>
    </lineage>
</organism>